<evidence type="ECO:0000313" key="2">
    <source>
        <dbReference type="EMBL" id="SFD66146.1"/>
    </source>
</evidence>
<dbReference type="AlphaFoldDB" id="A0A1I1U5P0"/>
<feature type="transmembrane region" description="Helical" evidence="1">
    <location>
        <begin position="9"/>
        <end position="29"/>
    </location>
</feature>
<keyword evidence="1" id="KW-1133">Transmembrane helix</keyword>
<accession>A0A1I1U5P0</accession>
<feature type="transmembrane region" description="Helical" evidence="1">
    <location>
        <begin position="49"/>
        <end position="70"/>
    </location>
</feature>
<proteinExistence type="predicted"/>
<reference evidence="3" key="1">
    <citation type="submission" date="2016-10" db="EMBL/GenBank/DDBJ databases">
        <authorList>
            <person name="Varghese N."/>
            <person name="Submissions S."/>
        </authorList>
    </citation>
    <scope>NUCLEOTIDE SEQUENCE [LARGE SCALE GENOMIC DNA]</scope>
    <source>
        <strain evidence="3">CGMCC 1.10784</strain>
    </source>
</reference>
<dbReference type="EMBL" id="FOMT01000001">
    <property type="protein sequence ID" value="SFD66146.1"/>
    <property type="molecule type" value="Genomic_DNA"/>
</dbReference>
<keyword evidence="1" id="KW-0812">Transmembrane</keyword>
<protein>
    <submittedName>
        <fullName evidence="2">Uncharacterized protein</fullName>
    </submittedName>
</protein>
<evidence type="ECO:0000313" key="3">
    <source>
        <dbReference type="Proteomes" id="UP000198855"/>
    </source>
</evidence>
<evidence type="ECO:0000256" key="1">
    <source>
        <dbReference type="SAM" id="Phobius"/>
    </source>
</evidence>
<dbReference type="Proteomes" id="UP000198855">
    <property type="component" value="Unassembled WGS sequence"/>
</dbReference>
<sequence>MYYNTTRKILYVMILAGIFLIIFGIWQYFPHSYSSETPDSVFMSLTAKRVVFPLVGVILTAIGITLLKFVDEVEKETISLRDEIIHLRKIVEKNSNKSF</sequence>
<organism evidence="2 3">
    <name type="scientific">Paenibacillus catalpae</name>
    <dbReference type="NCBI Taxonomy" id="1045775"/>
    <lineage>
        <taxon>Bacteria</taxon>
        <taxon>Bacillati</taxon>
        <taxon>Bacillota</taxon>
        <taxon>Bacilli</taxon>
        <taxon>Bacillales</taxon>
        <taxon>Paenibacillaceae</taxon>
        <taxon>Paenibacillus</taxon>
    </lineage>
</organism>
<keyword evidence="1" id="KW-0472">Membrane</keyword>
<name>A0A1I1U5P0_9BACL</name>
<gene>
    <name evidence="2" type="ORF">SAMN05216378_0882</name>
</gene>
<keyword evidence="3" id="KW-1185">Reference proteome</keyword>